<keyword evidence="3" id="KW-1185">Reference proteome</keyword>
<comment type="caution">
    <text evidence="2">The sequence shown here is derived from an EMBL/GenBank/DDBJ whole genome shotgun (WGS) entry which is preliminary data.</text>
</comment>
<evidence type="ECO:0000313" key="2">
    <source>
        <dbReference type="EMBL" id="OQP64221.1"/>
    </source>
</evidence>
<dbReference type="AlphaFoldDB" id="A0A1V9G0S7"/>
<evidence type="ECO:0000256" key="1">
    <source>
        <dbReference type="SAM" id="Phobius"/>
    </source>
</evidence>
<organism evidence="2 3">
    <name type="scientific">Niastella vici</name>
    <dbReference type="NCBI Taxonomy" id="1703345"/>
    <lineage>
        <taxon>Bacteria</taxon>
        <taxon>Pseudomonadati</taxon>
        <taxon>Bacteroidota</taxon>
        <taxon>Chitinophagia</taxon>
        <taxon>Chitinophagales</taxon>
        <taxon>Chitinophagaceae</taxon>
        <taxon>Niastella</taxon>
    </lineage>
</organism>
<sequence>MLKNIILPVLVVLLVDPLLFAQNATHDLILNPGYFNNNNQVQYLKVNTKAKIDGKFKPVAGIPVSFYISADAPANLLGKAVSDRNGEAVLFIPPAAKDAWNRSSKQSFFVVSAATGLYKSTSSDLDITKSKIKIDTIAGKKIIATLQELRDSVWVPVKGADIKVAIKRLNADLNVNETPAYTTDSLGTVAADFQRDSLPGDARGNITLIAKVEDNDAYGNITAELTVPWGVPGIYASDFNRRTLFARRGLAPVWLEITSFSIFFVVWIVLLYLIVQIWKLKKLGTQAAE</sequence>
<dbReference type="EMBL" id="LVYD01000042">
    <property type="protein sequence ID" value="OQP64221.1"/>
    <property type="molecule type" value="Genomic_DNA"/>
</dbReference>
<proteinExistence type="predicted"/>
<gene>
    <name evidence="2" type="ORF">A3860_19785</name>
</gene>
<name>A0A1V9G0S7_9BACT</name>
<keyword evidence="1" id="KW-0472">Membrane</keyword>
<feature type="transmembrane region" description="Helical" evidence="1">
    <location>
        <begin position="253"/>
        <end position="275"/>
    </location>
</feature>
<dbReference type="Proteomes" id="UP000192796">
    <property type="component" value="Unassembled WGS sequence"/>
</dbReference>
<evidence type="ECO:0000313" key="3">
    <source>
        <dbReference type="Proteomes" id="UP000192796"/>
    </source>
</evidence>
<keyword evidence="1" id="KW-0812">Transmembrane</keyword>
<reference evidence="2 3" key="1">
    <citation type="submission" date="2016-03" db="EMBL/GenBank/DDBJ databases">
        <title>Niastella vici sp. nov., isolated from farmland soil.</title>
        <authorList>
            <person name="Chen L."/>
            <person name="Wang D."/>
            <person name="Yang S."/>
            <person name="Wang G."/>
        </authorList>
    </citation>
    <scope>NUCLEOTIDE SEQUENCE [LARGE SCALE GENOMIC DNA]</scope>
    <source>
        <strain evidence="2 3">DJ57</strain>
    </source>
</reference>
<protein>
    <submittedName>
        <fullName evidence="2">Uncharacterized protein</fullName>
    </submittedName>
</protein>
<accession>A0A1V9G0S7</accession>
<keyword evidence="1" id="KW-1133">Transmembrane helix</keyword>
<dbReference type="STRING" id="1703345.A3860_19785"/>